<accession>A0A0H5QQ53</accession>
<feature type="region of interest" description="Disordered" evidence="1">
    <location>
        <begin position="21"/>
        <end position="52"/>
    </location>
</feature>
<protein>
    <submittedName>
        <fullName evidence="2">Uncharacterized protein</fullName>
    </submittedName>
</protein>
<name>A0A0H5QQ53_9EUKA</name>
<feature type="compositionally biased region" description="Basic and acidic residues" evidence="1">
    <location>
        <begin position="40"/>
        <end position="52"/>
    </location>
</feature>
<organism evidence="2">
    <name type="scientific">Spongospora subterranea</name>
    <dbReference type="NCBI Taxonomy" id="70186"/>
    <lineage>
        <taxon>Eukaryota</taxon>
        <taxon>Sar</taxon>
        <taxon>Rhizaria</taxon>
        <taxon>Endomyxa</taxon>
        <taxon>Phytomyxea</taxon>
        <taxon>Plasmodiophorida</taxon>
        <taxon>Plasmodiophoridae</taxon>
        <taxon>Spongospora</taxon>
    </lineage>
</organism>
<dbReference type="EMBL" id="HACM01003726">
    <property type="protein sequence ID" value="CRZ04168.1"/>
    <property type="molecule type" value="Transcribed_RNA"/>
</dbReference>
<sequence length="139" mass="16158">MKKANTVKLCIAATDAHKDGMSIESSFEQKQLSRRQNMVKSDKDKQKQHNRKEVNELMLMERLDDDPRRLQRNGYQADLQQLVKFELKRVHSDCARAKLSSHGRCTVAGDGEEVAILKRQMKQLEQCFEYSNADDFKKN</sequence>
<dbReference type="EMBL" id="HACM01003725">
    <property type="protein sequence ID" value="CRZ04167.1"/>
    <property type="molecule type" value="Transcribed_RNA"/>
</dbReference>
<dbReference type="AlphaFoldDB" id="A0A0H5QQ53"/>
<evidence type="ECO:0000256" key="1">
    <source>
        <dbReference type="SAM" id="MobiDB-lite"/>
    </source>
</evidence>
<reference evidence="2" key="1">
    <citation type="submission" date="2015-04" db="EMBL/GenBank/DDBJ databases">
        <title>The genome sequence of the plant pathogenic Rhizarian Plasmodiophora brassicae reveals insights in its biotrophic life cycle and the origin of chitin synthesis.</title>
        <authorList>
            <person name="Schwelm A."/>
            <person name="Fogelqvist J."/>
            <person name="Knaust A."/>
            <person name="Julke S."/>
            <person name="Lilja T."/>
            <person name="Dhandapani V."/>
            <person name="Bonilla-Rosso G."/>
            <person name="Karlsson M."/>
            <person name="Shevchenko A."/>
            <person name="Choi S.R."/>
            <person name="Kim H.G."/>
            <person name="Park J.Y."/>
            <person name="Lim Y.P."/>
            <person name="Ludwig-Muller J."/>
            <person name="Dixelius C."/>
        </authorList>
    </citation>
    <scope>NUCLEOTIDE SEQUENCE</scope>
    <source>
        <tissue evidence="2">Potato root galls</tissue>
    </source>
</reference>
<evidence type="ECO:0000313" key="2">
    <source>
        <dbReference type="EMBL" id="CRZ04168.1"/>
    </source>
</evidence>
<feature type="compositionally biased region" description="Polar residues" evidence="1">
    <location>
        <begin position="23"/>
        <end position="39"/>
    </location>
</feature>
<proteinExistence type="predicted"/>